<sequence length="414" mass="48111">MSACPQAGPKRQKMRDQRASDFVDYFQGIDRVEFKQIGGTNDVLYYNHYNSSERLRGRTMEEWLKFSVSFTAFKYNAFDTDLIPQTDNFDEYKSKWDEITDFILELSQRTHVKPLWIAPDLHSYTRYATGAATNNDVNIFVQAAAQTKKCLEMAHRLNTECFLFWPYREGYDNPFRCDLQREMKLLAKLFKMTAEYKERLCYRGQLMILPYYEHSEYKSYMLCENFKNDSISKRYMWDAMSCLSFLRHYNLERYYKICAAPGHQLYLTSVYDGLAGAVVVGDEDLKVLVVTIKAVIDQGSPVIGGFNLNVRPRRDSADSHDLMAAYIRCADAVARAFRVAALLMAEQMFSKHVQQKYSSFGSGPGARLAADLSLHDCEEHLKKNHIHYNDMFSSSKSEYWDLVFQRYLDGCTNV</sequence>
<evidence type="ECO:0000313" key="9">
    <source>
        <dbReference type="EMBL" id="GBP19557.1"/>
    </source>
</evidence>
<evidence type="ECO:0000256" key="4">
    <source>
        <dbReference type="ARBA" id="ARBA00022723"/>
    </source>
</evidence>
<evidence type="ECO:0000313" key="10">
    <source>
        <dbReference type="Proteomes" id="UP000299102"/>
    </source>
</evidence>
<keyword evidence="6 8" id="KW-0119">Carbohydrate metabolism</keyword>
<gene>
    <name evidence="9" type="primary">XYLA</name>
    <name evidence="9" type="ORF">EVAR_102105_1</name>
</gene>
<dbReference type="Gene3D" id="3.20.20.150">
    <property type="entry name" value="Divalent-metal-dependent TIM barrel enzymes"/>
    <property type="match status" value="1"/>
</dbReference>
<evidence type="ECO:0000256" key="5">
    <source>
        <dbReference type="ARBA" id="ARBA00023235"/>
    </source>
</evidence>
<comment type="catalytic activity">
    <reaction evidence="7 8">
        <text>alpha-D-xylose = alpha-D-xylulofuranose</text>
        <dbReference type="Rhea" id="RHEA:22816"/>
        <dbReference type="ChEBI" id="CHEBI:28518"/>
        <dbReference type="ChEBI" id="CHEBI:188998"/>
        <dbReference type="EC" id="5.3.1.5"/>
    </reaction>
</comment>
<dbReference type="GO" id="GO:0042732">
    <property type="term" value="P:D-xylose metabolic process"/>
    <property type="evidence" value="ECO:0007669"/>
    <property type="project" value="UniProtKB-KW"/>
</dbReference>
<dbReference type="STRING" id="151549.A0A4C1TZY3"/>
<dbReference type="PRINTS" id="PR00688">
    <property type="entry name" value="XYLOSISMRASE"/>
</dbReference>
<comment type="caution">
    <text evidence="9">The sequence shown here is derived from an EMBL/GenBank/DDBJ whole genome shotgun (WGS) entry which is preliminary data.</text>
</comment>
<keyword evidence="3 8" id="KW-0859">Xylose metabolism</keyword>
<evidence type="ECO:0000256" key="2">
    <source>
        <dbReference type="ARBA" id="ARBA00011958"/>
    </source>
</evidence>
<dbReference type="PANTHER" id="PTHR48408">
    <property type="match status" value="1"/>
</dbReference>
<keyword evidence="4 8" id="KW-0479">Metal-binding</keyword>
<dbReference type="OrthoDB" id="1730074at2759"/>
<name>A0A4C1TZY3_EUMVA</name>
<evidence type="ECO:0000256" key="6">
    <source>
        <dbReference type="ARBA" id="ARBA00023277"/>
    </source>
</evidence>
<evidence type="ECO:0000256" key="7">
    <source>
        <dbReference type="ARBA" id="ARBA00033659"/>
    </source>
</evidence>
<reference evidence="9 10" key="1">
    <citation type="journal article" date="2019" name="Commun. Biol.">
        <title>The bagworm genome reveals a unique fibroin gene that provides high tensile strength.</title>
        <authorList>
            <person name="Kono N."/>
            <person name="Nakamura H."/>
            <person name="Ohtoshi R."/>
            <person name="Tomita M."/>
            <person name="Numata K."/>
            <person name="Arakawa K."/>
        </authorList>
    </citation>
    <scope>NUCLEOTIDE SEQUENCE [LARGE SCALE GENOMIC DNA]</scope>
</reference>
<dbReference type="SUPFAM" id="SSF51658">
    <property type="entry name" value="Xylose isomerase-like"/>
    <property type="match status" value="1"/>
</dbReference>
<dbReference type="AlphaFoldDB" id="A0A4C1TZY3"/>
<organism evidence="9 10">
    <name type="scientific">Eumeta variegata</name>
    <name type="common">Bagworm moth</name>
    <name type="synonym">Eumeta japonica</name>
    <dbReference type="NCBI Taxonomy" id="151549"/>
    <lineage>
        <taxon>Eukaryota</taxon>
        <taxon>Metazoa</taxon>
        <taxon>Ecdysozoa</taxon>
        <taxon>Arthropoda</taxon>
        <taxon>Hexapoda</taxon>
        <taxon>Insecta</taxon>
        <taxon>Pterygota</taxon>
        <taxon>Neoptera</taxon>
        <taxon>Endopterygota</taxon>
        <taxon>Lepidoptera</taxon>
        <taxon>Glossata</taxon>
        <taxon>Ditrysia</taxon>
        <taxon>Tineoidea</taxon>
        <taxon>Psychidae</taxon>
        <taxon>Oiketicinae</taxon>
        <taxon>Eumeta</taxon>
    </lineage>
</organism>
<dbReference type="EC" id="5.3.1.5" evidence="2 8"/>
<evidence type="ECO:0000256" key="1">
    <source>
        <dbReference type="ARBA" id="ARBA00005765"/>
    </source>
</evidence>
<dbReference type="EMBL" id="BGZK01000109">
    <property type="protein sequence ID" value="GBP19557.1"/>
    <property type="molecule type" value="Genomic_DNA"/>
</dbReference>
<evidence type="ECO:0000256" key="8">
    <source>
        <dbReference type="RuleBase" id="RU000609"/>
    </source>
</evidence>
<dbReference type="PANTHER" id="PTHR48408:SF1">
    <property type="entry name" value="XYLOSE ISOMERASE"/>
    <property type="match status" value="1"/>
</dbReference>
<dbReference type="PROSITE" id="PS51415">
    <property type="entry name" value="XYLOSE_ISOMERASE"/>
    <property type="match status" value="1"/>
</dbReference>
<protein>
    <recommendedName>
        <fullName evidence="2 8">Xylose isomerase</fullName>
        <ecNumber evidence="2 8">5.3.1.5</ecNumber>
    </recommendedName>
</protein>
<keyword evidence="10" id="KW-1185">Reference proteome</keyword>
<evidence type="ECO:0000256" key="3">
    <source>
        <dbReference type="ARBA" id="ARBA00022629"/>
    </source>
</evidence>
<accession>A0A4C1TZY3</accession>
<keyword evidence="5 8" id="KW-0413">Isomerase</keyword>
<dbReference type="InterPro" id="IPR036237">
    <property type="entry name" value="Xyl_isomerase-like_sf"/>
</dbReference>
<proteinExistence type="inferred from homology"/>
<dbReference type="GO" id="GO:0009045">
    <property type="term" value="F:xylose isomerase activity"/>
    <property type="evidence" value="ECO:0007669"/>
    <property type="project" value="UniProtKB-EC"/>
</dbReference>
<dbReference type="InterPro" id="IPR001998">
    <property type="entry name" value="Xylose_isomerase"/>
</dbReference>
<dbReference type="GO" id="GO:0046872">
    <property type="term" value="F:metal ion binding"/>
    <property type="evidence" value="ECO:0007669"/>
    <property type="project" value="UniProtKB-KW"/>
</dbReference>
<comment type="similarity">
    <text evidence="1 8">Belongs to the xylose isomerase family.</text>
</comment>
<dbReference type="Proteomes" id="UP000299102">
    <property type="component" value="Unassembled WGS sequence"/>
</dbReference>